<evidence type="ECO:0000313" key="2">
    <source>
        <dbReference type="EMBL" id="CAI8021993.1"/>
    </source>
</evidence>
<dbReference type="EMBL" id="CASHTH010001926">
    <property type="protein sequence ID" value="CAI8021993.1"/>
    <property type="molecule type" value="Genomic_DNA"/>
</dbReference>
<accession>A0AA35S3K9</accession>
<gene>
    <name evidence="2" type="ORF">GBAR_LOCUS12951</name>
</gene>
<reference evidence="2" key="1">
    <citation type="submission" date="2023-03" db="EMBL/GenBank/DDBJ databases">
        <authorList>
            <person name="Steffen K."/>
            <person name="Cardenas P."/>
        </authorList>
    </citation>
    <scope>NUCLEOTIDE SEQUENCE</scope>
</reference>
<evidence type="ECO:0000313" key="3">
    <source>
        <dbReference type="Proteomes" id="UP001174909"/>
    </source>
</evidence>
<feature type="non-terminal residue" evidence="2">
    <location>
        <position position="1"/>
    </location>
</feature>
<keyword evidence="1" id="KW-0732">Signal</keyword>
<feature type="signal peptide" evidence="1">
    <location>
        <begin position="1"/>
        <end position="23"/>
    </location>
</feature>
<evidence type="ECO:0000256" key="1">
    <source>
        <dbReference type="SAM" id="SignalP"/>
    </source>
</evidence>
<dbReference type="AlphaFoldDB" id="A0AA35S3K9"/>
<sequence length="185" mass="20220">MQHWRIVLFGLYIVHQVPLYCEGLELTLSGIALEGTHVKTTDIGQSSESGLVCSFTSSQYLNKFGWDHKLTLNQSGDRELGKKGWSSESGHLNGRQWLILFRTPGSRAVEGIFTCNTNEGSVSVNISHSILSVVVTFEVTDKRNGVFKVKCTSTGGAVLTMSISGPLGRQEDLDTSAVGTPQRTW</sequence>
<dbReference type="Proteomes" id="UP001174909">
    <property type="component" value="Unassembled WGS sequence"/>
</dbReference>
<feature type="chain" id="PRO_5041438055" description="Immunoglobulin V-set domain-containing protein" evidence="1">
    <location>
        <begin position="24"/>
        <end position="185"/>
    </location>
</feature>
<evidence type="ECO:0008006" key="4">
    <source>
        <dbReference type="Google" id="ProtNLM"/>
    </source>
</evidence>
<keyword evidence="3" id="KW-1185">Reference proteome</keyword>
<organism evidence="2 3">
    <name type="scientific">Geodia barretti</name>
    <name type="common">Barrett's horny sponge</name>
    <dbReference type="NCBI Taxonomy" id="519541"/>
    <lineage>
        <taxon>Eukaryota</taxon>
        <taxon>Metazoa</taxon>
        <taxon>Porifera</taxon>
        <taxon>Demospongiae</taxon>
        <taxon>Heteroscleromorpha</taxon>
        <taxon>Tetractinellida</taxon>
        <taxon>Astrophorina</taxon>
        <taxon>Geodiidae</taxon>
        <taxon>Geodia</taxon>
    </lineage>
</organism>
<comment type="caution">
    <text evidence="2">The sequence shown here is derived from an EMBL/GenBank/DDBJ whole genome shotgun (WGS) entry which is preliminary data.</text>
</comment>
<name>A0AA35S3K9_GEOBA</name>
<proteinExistence type="predicted"/>
<protein>
    <recommendedName>
        <fullName evidence="4">Immunoglobulin V-set domain-containing protein</fullName>
    </recommendedName>
</protein>